<evidence type="ECO:0000256" key="4">
    <source>
        <dbReference type="RuleBase" id="RU000363"/>
    </source>
</evidence>
<dbReference type="Gene3D" id="3.40.50.720">
    <property type="entry name" value="NAD(P)-binding Rossmann-like Domain"/>
    <property type="match status" value="1"/>
</dbReference>
<comment type="caution">
    <text evidence="5">The sequence shown here is derived from an EMBL/GenBank/DDBJ whole genome shotgun (WGS) entry which is preliminary data.</text>
</comment>
<dbReference type="EMBL" id="JAACJM010000040">
    <property type="protein sequence ID" value="KAF5361440.1"/>
    <property type="molecule type" value="Genomic_DNA"/>
</dbReference>
<accession>A0A8H5GB19</accession>
<dbReference type="GO" id="GO:0016491">
    <property type="term" value="F:oxidoreductase activity"/>
    <property type="evidence" value="ECO:0007669"/>
    <property type="project" value="UniProtKB-KW"/>
</dbReference>
<dbReference type="FunFam" id="3.40.50.720:FF:000084">
    <property type="entry name" value="Short-chain dehydrogenase reductase"/>
    <property type="match status" value="1"/>
</dbReference>
<dbReference type="InterPro" id="IPR036291">
    <property type="entry name" value="NAD(P)-bd_dom_sf"/>
</dbReference>
<dbReference type="PANTHER" id="PTHR24321">
    <property type="entry name" value="DEHYDROGENASES, SHORT CHAIN"/>
    <property type="match status" value="1"/>
</dbReference>
<dbReference type="PANTHER" id="PTHR24321:SF8">
    <property type="entry name" value="ESTRADIOL 17-BETA-DEHYDROGENASE 8-RELATED"/>
    <property type="match status" value="1"/>
</dbReference>
<evidence type="ECO:0000313" key="5">
    <source>
        <dbReference type="EMBL" id="KAF5361440.1"/>
    </source>
</evidence>
<dbReference type="InterPro" id="IPR002347">
    <property type="entry name" value="SDR_fam"/>
</dbReference>
<evidence type="ECO:0000256" key="1">
    <source>
        <dbReference type="ARBA" id="ARBA00006484"/>
    </source>
</evidence>
<proteinExistence type="inferred from homology"/>
<dbReference type="PRINTS" id="PR00080">
    <property type="entry name" value="SDRFAMILY"/>
</dbReference>
<dbReference type="AlphaFoldDB" id="A0A8H5GB19"/>
<keyword evidence="3" id="KW-0560">Oxidoreductase</keyword>
<dbReference type="PROSITE" id="PS00061">
    <property type="entry name" value="ADH_SHORT"/>
    <property type="match status" value="1"/>
</dbReference>
<evidence type="ECO:0000313" key="6">
    <source>
        <dbReference type="Proteomes" id="UP000559256"/>
    </source>
</evidence>
<gene>
    <name evidence="5" type="ORF">D9758_006169</name>
</gene>
<evidence type="ECO:0000256" key="2">
    <source>
        <dbReference type="ARBA" id="ARBA00022857"/>
    </source>
</evidence>
<dbReference type="InterPro" id="IPR020904">
    <property type="entry name" value="Sc_DH/Rdtase_CS"/>
</dbReference>
<sequence>MSSATSSATSKGVVIVTGSAQGIGLAIAHRLAKDGFDIMLNDITTKTTQLEEAQTKIVHETGRRVEIFSGDVSKEEDVKGMVDTTVKTLGGLDVMVANAGVCTTGPMIDVSVAEWDRLFSINVRGTFLCYKYAAKQMIAQGRGGRILGACSGAGKQGEKFMSAYASTKFALRGLTQATAQEIGEHGITVNLYAPGPIDTEMTRSAVAGIGGGNAEATVAMYTERVALKRFGDVTEIANLVSFIASKDSGFITGS</sequence>
<dbReference type="OrthoDB" id="498125at2759"/>
<dbReference type="Pfam" id="PF00106">
    <property type="entry name" value="adh_short"/>
    <property type="match status" value="1"/>
</dbReference>
<dbReference type="SUPFAM" id="SSF51735">
    <property type="entry name" value="NAD(P)-binding Rossmann-fold domains"/>
    <property type="match status" value="1"/>
</dbReference>
<dbReference type="Proteomes" id="UP000559256">
    <property type="component" value="Unassembled WGS sequence"/>
</dbReference>
<evidence type="ECO:0000256" key="3">
    <source>
        <dbReference type="ARBA" id="ARBA00023002"/>
    </source>
</evidence>
<comment type="similarity">
    <text evidence="1 4">Belongs to the short-chain dehydrogenases/reductases (SDR) family.</text>
</comment>
<protein>
    <submittedName>
        <fullName evidence="5">Uncharacterized protein</fullName>
    </submittedName>
</protein>
<organism evidence="5 6">
    <name type="scientific">Tetrapyrgos nigripes</name>
    <dbReference type="NCBI Taxonomy" id="182062"/>
    <lineage>
        <taxon>Eukaryota</taxon>
        <taxon>Fungi</taxon>
        <taxon>Dikarya</taxon>
        <taxon>Basidiomycota</taxon>
        <taxon>Agaricomycotina</taxon>
        <taxon>Agaricomycetes</taxon>
        <taxon>Agaricomycetidae</taxon>
        <taxon>Agaricales</taxon>
        <taxon>Marasmiineae</taxon>
        <taxon>Marasmiaceae</taxon>
        <taxon>Tetrapyrgos</taxon>
    </lineage>
</organism>
<name>A0A8H5GB19_9AGAR</name>
<reference evidence="5 6" key="1">
    <citation type="journal article" date="2020" name="ISME J.">
        <title>Uncovering the hidden diversity of litter-decomposition mechanisms in mushroom-forming fungi.</title>
        <authorList>
            <person name="Floudas D."/>
            <person name="Bentzer J."/>
            <person name="Ahren D."/>
            <person name="Johansson T."/>
            <person name="Persson P."/>
            <person name="Tunlid A."/>
        </authorList>
    </citation>
    <scope>NUCLEOTIDE SEQUENCE [LARGE SCALE GENOMIC DNA]</scope>
    <source>
        <strain evidence="5 6">CBS 291.85</strain>
    </source>
</reference>
<dbReference type="PRINTS" id="PR00081">
    <property type="entry name" value="GDHRDH"/>
</dbReference>
<keyword evidence="2" id="KW-0521">NADP</keyword>
<keyword evidence="6" id="KW-1185">Reference proteome</keyword>